<protein>
    <recommendedName>
        <fullName evidence="8">BTB domain-containing protein</fullName>
    </recommendedName>
</protein>
<dbReference type="PROSITE" id="PS50097">
    <property type="entry name" value="BTB"/>
    <property type="match status" value="1"/>
</dbReference>
<keyword evidence="7" id="KW-1185">Reference proteome</keyword>
<accession>A0AAD5ZVN5</accession>
<feature type="domain" description="MATH" evidence="5">
    <location>
        <begin position="20"/>
        <end position="140"/>
    </location>
</feature>
<evidence type="ECO:0000256" key="1">
    <source>
        <dbReference type="ARBA" id="ARBA00004906"/>
    </source>
</evidence>
<dbReference type="Gene3D" id="2.60.210.10">
    <property type="entry name" value="Apoptosis, Tumor Necrosis Factor Receptor Associated Protein 2, Chain A"/>
    <property type="match status" value="1"/>
</dbReference>
<comment type="caution">
    <text evidence="6">The sequence shown here is derived from an EMBL/GenBank/DDBJ whole genome shotgun (WGS) entry which is preliminary data.</text>
</comment>
<dbReference type="EMBL" id="JAMRDG010000001">
    <property type="protein sequence ID" value="KAJ3704866.1"/>
    <property type="molecule type" value="Genomic_DNA"/>
</dbReference>
<dbReference type="PANTHER" id="PTHR26379:SF187">
    <property type="entry name" value="OS07G0655300 PROTEIN"/>
    <property type="match status" value="1"/>
</dbReference>
<feature type="domain" description="BTB" evidence="4">
    <location>
        <begin position="177"/>
        <end position="244"/>
    </location>
</feature>
<dbReference type="SUPFAM" id="SSF54695">
    <property type="entry name" value="POZ domain"/>
    <property type="match status" value="1"/>
</dbReference>
<reference evidence="6 7" key="1">
    <citation type="journal article" date="2022" name="Cell">
        <title>Repeat-based holocentromeres influence genome architecture and karyotype evolution.</title>
        <authorList>
            <person name="Hofstatter P.G."/>
            <person name="Thangavel G."/>
            <person name="Lux T."/>
            <person name="Neumann P."/>
            <person name="Vondrak T."/>
            <person name="Novak P."/>
            <person name="Zhang M."/>
            <person name="Costa L."/>
            <person name="Castellani M."/>
            <person name="Scott A."/>
            <person name="Toegelov H."/>
            <person name="Fuchs J."/>
            <person name="Mata-Sucre Y."/>
            <person name="Dias Y."/>
            <person name="Vanzela A.L.L."/>
            <person name="Huettel B."/>
            <person name="Almeida C.C.S."/>
            <person name="Simkova H."/>
            <person name="Souza G."/>
            <person name="Pedrosa-Harand A."/>
            <person name="Macas J."/>
            <person name="Mayer K.F.X."/>
            <person name="Houben A."/>
            <person name="Marques A."/>
        </authorList>
    </citation>
    <scope>NUCLEOTIDE SEQUENCE [LARGE SCALE GENOMIC DNA]</scope>
    <source>
        <strain evidence="6">RhyTen1mFocal</strain>
    </source>
</reference>
<dbReference type="PANTHER" id="PTHR26379">
    <property type="entry name" value="BTB/POZ AND MATH DOMAIN-CONTAINING PROTEIN 1"/>
    <property type="match status" value="1"/>
</dbReference>
<evidence type="ECO:0000313" key="6">
    <source>
        <dbReference type="EMBL" id="KAJ3704866.1"/>
    </source>
</evidence>
<feature type="region of interest" description="Disordered" evidence="3">
    <location>
        <begin position="346"/>
        <end position="393"/>
    </location>
</feature>
<gene>
    <name evidence="6" type="ORF">LUZ61_008571</name>
</gene>
<name>A0AAD5ZVN5_9POAL</name>
<dbReference type="CDD" id="cd00121">
    <property type="entry name" value="MATH"/>
    <property type="match status" value="1"/>
</dbReference>
<organism evidence="6 7">
    <name type="scientific">Rhynchospora tenuis</name>
    <dbReference type="NCBI Taxonomy" id="198213"/>
    <lineage>
        <taxon>Eukaryota</taxon>
        <taxon>Viridiplantae</taxon>
        <taxon>Streptophyta</taxon>
        <taxon>Embryophyta</taxon>
        <taxon>Tracheophyta</taxon>
        <taxon>Spermatophyta</taxon>
        <taxon>Magnoliopsida</taxon>
        <taxon>Liliopsida</taxon>
        <taxon>Poales</taxon>
        <taxon>Cyperaceae</taxon>
        <taxon>Cyperoideae</taxon>
        <taxon>Rhynchosporeae</taxon>
        <taxon>Rhynchospora</taxon>
    </lineage>
</organism>
<evidence type="ECO:0000256" key="3">
    <source>
        <dbReference type="SAM" id="MobiDB-lite"/>
    </source>
</evidence>
<dbReference type="GO" id="GO:0016567">
    <property type="term" value="P:protein ubiquitination"/>
    <property type="evidence" value="ECO:0007669"/>
    <property type="project" value="InterPro"/>
</dbReference>
<evidence type="ECO:0000256" key="2">
    <source>
        <dbReference type="ARBA" id="ARBA00010846"/>
    </source>
</evidence>
<dbReference type="Pfam" id="PF22486">
    <property type="entry name" value="MATH_2"/>
    <property type="match status" value="1"/>
</dbReference>
<dbReference type="Gene3D" id="3.30.710.10">
    <property type="entry name" value="Potassium Channel Kv1.1, Chain A"/>
    <property type="match status" value="1"/>
</dbReference>
<dbReference type="SUPFAM" id="SSF49599">
    <property type="entry name" value="TRAF domain-like"/>
    <property type="match status" value="1"/>
</dbReference>
<evidence type="ECO:0008006" key="8">
    <source>
        <dbReference type="Google" id="ProtNLM"/>
    </source>
</evidence>
<dbReference type="InterPro" id="IPR000210">
    <property type="entry name" value="BTB/POZ_dom"/>
</dbReference>
<feature type="compositionally biased region" description="Acidic residues" evidence="3">
    <location>
        <begin position="350"/>
        <end position="393"/>
    </location>
</feature>
<dbReference type="Pfam" id="PF24570">
    <property type="entry name" value="BACK_BPM_SPOP"/>
    <property type="match status" value="1"/>
</dbReference>
<evidence type="ECO:0000313" key="7">
    <source>
        <dbReference type="Proteomes" id="UP001210211"/>
    </source>
</evidence>
<dbReference type="InterPro" id="IPR002083">
    <property type="entry name" value="MATH/TRAF_dom"/>
</dbReference>
<dbReference type="InterPro" id="IPR008974">
    <property type="entry name" value="TRAF-like"/>
</dbReference>
<dbReference type="AlphaFoldDB" id="A0AAD5ZVN5"/>
<dbReference type="InterPro" id="IPR056423">
    <property type="entry name" value="BACK_BPM_SPOP"/>
</dbReference>
<dbReference type="InterPro" id="IPR011333">
    <property type="entry name" value="SKP1/BTB/POZ_sf"/>
</dbReference>
<evidence type="ECO:0000259" key="5">
    <source>
        <dbReference type="PROSITE" id="PS50144"/>
    </source>
</evidence>
<dbReference type="Pfam" id="PF00651">
    <property type="entry name" value="BTB"/>
    <property type="match status" value="1"/>
</dbReference>
<proteinExistence type="inferred from homology"/>
<dbReference type="SMART" id="SM00225">
    <property type="entry name" value="BTB"/>
    <property type="match status" value="1"/>
</dbReference>
<dbReference type="PROSITE" id="PS50144">
    <property type="entry name" value="MATH"/>
    <property type="match status" value="1"/>
</dbReference>
<comment type="pathway">
    <text evidence="1">Protein modification; protein ubiquitination.</text>
</comment>
<dbReference type="Proteomes" id="UP001210211">
    <property type="component" value="Unassembled WGS sequence"/>
</dbReference>
<evidence type="ECO:0000259" key="4">
    <source>
        <dbReference type="PROSITE" id="PS50097"/>
    </source>
</evidence>
<sequence>MVLNEPNTVADCLSMVATATHHFKFSYMKTKELTAGKSIRSPTFSVAGHNCNILYYPQGLLNEANSIDLFLVIHCKSAVTASFGFTFLNKHGVPTSKACDRATFIFSPERNNYGFRDIIKRSDLKADFVEGDYFTLVCSVTIPSDSHKEVPKQLVNGVVPFSINENFAELLESKEMADITFEIDGELFAAHKLVLSARSPVFKAEFSGRMAESKMKTIKIKDIKPVTFKAMLHFIYTDSLPDMSDKDIPIVTQVQHLYKAADIYLLDGLKAVCEDMIIRNISVDTVISSLALAEEHSCNELKDVCLDFAAMPENLIRLALKAEYVELMHYQRHLLEEVGNHAAAAAANNDGDDDDGTNDEDYGTDDEDDGTYDEDDGTDDDDEDADSSDDDDN</sequence>
<dbReference type="InterPro" id="IPR045005">
    <property type="entry name" value="BPM1-6"/>
</dbReference>
<comment type="similarity">
    <text evidence="2">Belongs to the Tdpoz family.</text>
</comment>